<dbReference type="InterPro" id="IPR036426">
    <property type="entry name" value="Bulb-type_lectin_dom_sf"/>
</dbReference>
<sequence>MSTIQFQYGHIWNNGEYRGPVYTQSRPLAQEMGKHLSINYATVDEAAAKDALAKIGFSLRSKSHVDTMTSINSSTVDNQVSGMINDFFEEPIEVVRGVDVFMTLMQQAIDGSVDSFKDNFFTSSSRSEGTYFSYQLTFYSLKKASFCYLVLSFVAFKESSSVFGIPTSFRSGISYKAQIFECKKIYNNVLYNFGVLKSGEAMGSPNGTHRATLGTDGNFSVGSRWQTNTAGKGKSPWTLVMQEDANLVLYDSGGQATWASGSQPGRFSESPYRLELQDDGNLVIYDSKNSPLWAIGQA</sequence>
<accession>A0A074RZ57</accession>
<dbReference type="GO" id="GO:0030246">
    <property type="term" value="F:carbohydrate binding"/>
    <property type="evidence" value="ECO:0007669"/>
    <property type="project" value="UniProtKB-KW"/>
</dbReference>
<name>A0A074RZ57_9AGAM</name>
<dbReference type="EMBL" id="AZST01000239">
    <property type="protein sequence ID" value="KEP50600.1"/>
    <property type="molecule type" value="Genomic_DNA"/>
</dbReference>
<organism evidence="2 3">
    <name type="scientific">Rhizoctonia solani 123E</name>
    <dbReference type="NCBI Taxonomy" id="1423351"/>
    <lineage>
        <taxon>Eukaryota</taxon>
        <taxon>Fungi</taxon>
        <taxon>Dikarya</taxon>
        <taxon>Basidiomycota</taxon>
        <taxon>Agaricomycotina</taxon>
        <taxon>Agaricomycetes</taxon>
        <taxon>Cantharellales</taxon>
        <taxon>Ceratobasidiaceae</taxon>
        <taxon>Rhizoctonia</taxon>
    </lineage>
</organism>
<dbReference type="CDD" id="cd00028">
    <property type="entry name" value="B_lectin"/>
    <property type="match status" value="1"/>
</dbReference>
<evidence type="ECO:0000313" key="2">
    <source>
        <dbReference type="EMBL" id="KEP50600.1"/>
    </source>
</evidence>
<evidence type="ECO:0000259" key="1">
    <source>
        <dbReference type="PROSITE" id="PS50927"/>
    </source>
</evidence>
<dbReference type="HOGENOM" id="CLU_937350_0_0_1"/>
<feature type="domain" description="Bulb-type lectin" evidence="1">
    <location>
        <begin position="187"/>
        <end position="297"/>
    </location>
</feature>
<comment type="caution">
    <text evidence="2">The sequence shown here is derived from an EMBL/GenBank/DDBJ whole genome shotgun (WGS) entry which is preliminary data.</text>
</comment>
<dbReference type="AlphaFoldDB" id="A0A074RZ57"/>
<dbReference type="SMART" id="SM00108">
    <property type="entry name" value="B_lectin"/>
    <property type="match status" value="1"/>
</dbReference>
<dbReference type="SUPFAM" id="SSF51110">
    <property type="entry name" value="alpha-D-mannose-specific plant lectins"/>
    <property type="match status" value="1"/>
</dbReference>
<dbReference type="Proteomes" id="UP000027456">
    <property type="component" value="Unassembled WGS sequence"/>
</dbReference>
<reference evidence="2 3" key="1">
    <citation type="submission" date="2013-12" db="EMBL/GenBank/DDBJ databases">
        <authorList>
            <person name="Cubeta M."/>
            <person name="Pakala S."/>
            <person name="Fedorova N."/>
            <person name="Thomas E."/>
            <person name="Dean R."/>
            <person name="Jabaji S."/>
            <person name="Neate S."/>
            <person name="Toda T."/>
            <person name="Tavantzis S."/>
            <person name="Vilgalys R."/>
            <person name="Bharathan N."/>
            <person name="Pakala S."/>
            <person name="Losada L.S."/>
            <person name="Zafar N."/>
            <person name="Nierman W."/>
        </authorList>
    </citation>
    <scope>NUCLEOTIDE SEQUENCE [LARGE SCALE GENOMIC DNA]</scope>
    <source>
        <strain evidence="2 3">123E</strain>
    </source>
</reference>
<dbReference type="InterPro" id="IPR001480">
    <property type="entry name" value="Bulb-type_lectin_dom"/>
</dbReference>
<protein>
    <submittedName>
        <fullName evidence="2">D-mannose-binding lectin protein</fullName>
    </submittedName>
</protein>
<keyword evidence="3" id="KW-1185">Reference proteome</keyword>
<evidence type="ECO:0000313" key="3">
    <source>
        <dbReference type="Proteomes" id="UP000027456"/>
    </source>
</evidence>
<dbReference type="PROSITE" id="PS50927">
    <property type="entry name" value="BULB_LECTIN"/>
    <property type="match status" value="1"/>
</dbReference>
<proteinExistence type="predicted"/>
<keyword evidence="2" id="KW-0430">Lectin</keyword>
<gene>
    <name evidence="2" type="ORF">V565_077110</name>
</gene>
<dbReference type="OrthoDB" id="1884773at2759"/>
<dbReference type="Gene3D" id="2.90.10.10">
    <property type="entry name" value="Bulb-type lectin domain"/>
    <property type="match status" value="2"/>
</dbReference>